<dbReference type="HOGENOM" id="CLU_3206531_0_0_12"/>
<organism evidence="1 2">
    <name type="scientific">Leadbettera azotonutricia (strain ATCC BAA-888 / DSM 13862 / ZAS-9)</name>
    <name type="common">Treponema azotonutricium</name>
    <dbReference type="NCBI Taxonomy" id="545695"/>
    <lineage>
        <taxon>Bacteria</taxon>
        <taxon>Pseudomonadati</taxon>
        <taxon>Spirochaetota</taxon>
        <taxon>Spirochaetia</taxon>
        <taxon>Spirochaetales</taxon>
        <taxon>Breznakiellaceae</taxon>
        <taxon>Leadbettera</taxon>
    </lineage>
</organism>
<name>F5YCV4_LEAAZ</name>
<gene>
    <name evidence="1" type="ordered locus">TREAZ_0420</name>
</gene>
<reference evidence="1 2" key="2">
    <citation type="journal article" date="2011" name="ISME J.">
        <title>RNA-seq reveals cooperative metabolic interactions between two termite-gut spirochete species in co-culture.</title>
        <authorList>
            <person name="Rosenthal A.Z."/>
            <person name="Matson E.G."/>
            <person name="Eldar A."/>
            <person name="Leadbetter J.R."/>
        </authorList>
    </citation>
    <scope>NUCLEOTIDE SEQUENCE [LARGE SCALE GENOMIC DNA]</scope>
    <source>
        <strain evidence="2">ATCC BAA-888 / DSM 13862 / ZAS-9</strain>
    </source>
</reference>
<dbReference type="STRING" id="545695.TREAZ_0420"/>
<dbReference type="KEGG" id="taz:TREAZ_0420"/>
<protein>
    <submittedName>
        <fullName evidence="1">Uncharacterized protein</fullName>
    </submittedName>
</protein>
<evidence type="ECO:0000313" key="2">
    <source>
        <dbReference type="Proteomes" id="UP000009222"/>
    </source>
</evidence>
<proteinExistence type="predicted"/>
<reference evidence="2" key="1">
    <citation type="submission" date="2009-12" db="EMBL/GenBank/DDBJ databases">
        <title>Complete sequence of Treponema azotonutricium strain ZAS-9.</title>
        <authorList>
            <person name="Tetu S.G."/>
            <person name="Matson E."/>
            <person name="Ren Q."/>
            <person name="Seshadri R."/>
            <person name="Elbourne L."/>
            <person name="Hassan K.A."/>
            <person name="Durkin A."/>
            <person name="Radune D."/>
            <person name="Mohamoud Y."/>
            <person name="Shay R."/>
            <person name="Jin S."/>
            <person name="Zhang X."/>
            <person name="Lucey K."/>
            <person name="Ballor N.R."/>
            <person name="Ottesen E."/>
            <person name="Rosenthal R."/>
            <person name="Allen A."/>
            <person name="Leadbetter J.R."/>
            <person name="Paulsen I.T."/>
        </authorList>
    </citation>
    <scope>NUCLEOTIDE SEQUENCE [LARGE SCALE GENOMIC DNA]</scope>
    <source>
        <strain evidence="2">ATCC BAA-888 / DSM 13862 / ZAS-9</strain>
    </source>
</reference>
<dbReference type="InParanoid" id="F5YCV4"/>
<dbReference type="EMBL" id="CP001841">
    <property type="protein sequence ID" value="AEF81113.1"/>
    <property type="molecule type" value="Genomic_DNA"/>
</dbReference>
<accession>F5YCV4</accession>
<evidence type="ECO:0000313" key="1">
    <source>
        <dbReference type="EMBL" id="AEF81113.1"/>
    </source>
</evidence>
<dbReference type="AlphaFoldDB" id="F5YCV4"/>
<sequence length="45" mass="4957">MPLLLFLSTYFAPVCRAGSKIKGILKPIQIACIKNETAPMFAVFN</sequence>
<dbReference type="Proteomes" id="UP000009222">
    <property type="component" value="Chromosome"/>
</dbReference>
<keyword evidence="2" id="KW-1185">Reference proteome</keyword>